<evidence type="ECO:0000256" key="6">
    <source>
        <dbReference type="ARBA" id="ARBA00023015"/>
    </source>
</evidence>
<proteinExistence type="inferred from homology"/>
<feature type="region of interest" description="Disordered" evidence="10">
    <location>
        <begin position="1"/>
        <end position="62"/>
    </location>
</feature>
<name>A0ABQ9P065_9PEZI</name>
<keyword evidence="7" id="KW-0238">DNA-binding</keyword>
<feature type="compositionally biased region" description="Basic and acidic residues" evidence="10">
    <location>
        <begin position="26"/>
        <end position="35"/>
    </location>
</feature>
<evidence type="ECO:0000313" key="12">
    <source>
        <dbReference type="EMBL" id="KAJ9667398.1"/>
    </source>
</evidence>
<comment type="similarity">
    <text evidence="2">Belongs to the ERT1/acuK family.</text>
</comment>
<dbReference type="PROSITE" id="PS50048">
    <property type="entry name" value="ZN2_CY6_FUNGAL_2"/>
    <property type="match status" value="1"/>
</dbReference>
<evidence type="ECO:0000256" key="9">
    <source>
        <dbReference type="ARBA" id="ARBA00023242"/>
    </source>
</evidence>
<protein>
    <submittedName>
        <fullName evidence="12">Transcriptional regulator of nonfermentable carbon utilization</fullName>
    </submittedName>
</protein>
<evidence type="ECO:0000256" key="10">
    <source>
        <dbReference type="SAM" id="MobiDB-lite"/>
    </source>
</evidence>
<dbReference type="SMART" id="SM00066">
    <property type="entry name" value="GAL4"/>
    <property type="match status" value="1"/>
</dbReference>
<dbReference type="SUPFAM" id="SSF57701">
    <property type="entry name" value="Zn2/Cys6 DNA-binding domain"/>
    <property type="match status" value="1"/>
</dbReference>
<evidence type="ECO:0000256" key="7">
    <source>
        <dbReference type="ARBA" id="ARBA00023125"/>
    </source>
</evidence>
<organism evidence="12 13">
    <name type="scientific">Coniosporium apollinis</name>
    <dbReference type="NCBI Taxonomy" id="61459"/>
    <lineage>
        <taxon>Eukaryota</taxon>
        <taxon>Fungi</taxon>
        <taxon>Dikarya</taxon>
        <taxon>Ascomycota</taxon>
        <taxon>Pezizomycotina</taxon>
        <taxon>Dothideomycetes</taxon>
        <taxon>Dothideomycetes incertae sedis</taxon>
        <taxon>Coniosporium</taxon>
    </lineage>
</organism>
<dbReference type="EMBL" id="JAPDRL010000013">
    <property type="protein sequence ID" value="KAJ9667398.1"/>
    <property type="molecule type" value="Genomic_DNA"/>
</dbReference>
<feature type="domain" description="Zn(2)-C6 fungal-type" evidence="11">
    <location>
        <begin position="68"/>
        <end position="99"/>
    </location>
</feature>
<dbReference type="Gene3D" id="4.10.240.10">
    <property type="entry name" value="Zn(2)-C6 fungal-type DNA-binding domain"/>
    <property type="match status" value="1"/>
</dbReference>
<gene>
    <name evidence="12" type="primary">ERT1</name>
    <name evidence="12" type="ORF">H2201_002599</name>
</gene>
<evidence type="ECO:0000256" key="5">
    <source>
        <dbReference type="ARBA" id="ARBA00022833"/>
    </source>
</evidence>
<evidence type="ECO:0000256" key="4">
    <source>
        <dbReference type="ARBA" id="ARBA00022723"/>
    </source>
</evidence>
<keyword evidence="3" id="KW-0312">Gluconeogenesis</keyword>
<dbReference type="PANTHER" id="PTHR47659:SF1">
    <property type="entry name" value="TRANSCRIPTION ACTIVATOR OF GLUCONEOGENESIS ERT1"/>
    <property type="match status" value="1"/>
</dbReference>
<keyword evidence="4" id="KW-0479">Metal-binding</keyword>
<feature type="region of interest" description="Disordered" evidence="10">
    <location>
        <begin position="403"/>
        <end position="470"/>
    </location>
</feature>
<evidence type="ECO:0000259" key="11">
    <source>
        <dbReference type="PROSITE" id="PS50048"/>
    </source>
</evidence>
<accession>A0ABQ9P065</accession>
<keyword evidence="6" id="KW-0805">Transcription regulation</keyword>
<evidence type="ECO:0000256" key="8">
    <source>
        <dbReference type="ARBA" id="ARBA00023163"/>
    </source>
</evidence>
<dbReference type="CDD" id="cd00067">
    <property type="entry name" value="GAL4"/>
    <property type="match status" value="1"/>
</dbReference>
<sequence>MSTSDAAEDASPSPEYSGDLEGVDMAEQKEPRAENEESSPAQASNGEKPKSSNAKDPLRPRRKKARRACFACQRAHLTCGDERPCQRCIKRGLQDACTDGVRKKAKYLHDAPVEALMPGIGGHYHHPNGTKASSLSIQASDPDSTVPLAQAGVFYPQTQPATFNVYPQTTAQQQMSLPISDSSMINSFSNQQTPISPSFNHPHVQHSSPIPGISNSMSQPSQPTAAQLPNYGAPLFDPSDPALFNFDISGLNFGNHYGALEFGMLGHMSSGAAETPSENDHLMNPLNQAAASFSAPVTTSGYSGESIPSNLVFSQDAMGQHDWRDPHSRQGSAAQIQTPQNTPAMINLDSQQRNDGFNSQAQAYAIGAGPSSLAGVSPASGTHDMVGSYDNGPIPAALFVNPNQQQASQQQQVFQHQQQQPRQQQVMQHRGSQQQQSRSDLLQGSFQPQGAPQQTRKRRRSNPSDIYNSVKMPHSYTGAFHALTAFLKKRLSPAKTVRVAKAMASIRPSFIACTKSLNRDDLIFMEKCFQRTLHEYQEFINAYGTPTIICRRTGEVAAVSKEFSILTGWRRDVLLGAEPNLNVNTGTPSTSGAQTGNNSTGGMNTPAIPANADGGAIEPAKPQPVFLAELLDDDSVIQFYEEFAKLAFGDSRGYVMAPCKLLKYRTKEDMGSVGDKLGAGDRNSARRNTNGASGVIKTEHGFKGGMESAIGGEAGMNQLGDKDGKVDCMYCWTVKRDVFEVPMLIVINFLPCI</sequence>
<feature type="compositionally biased region" description="Polar residues" evidence="10">
    <location>
        <begin position="584"/>
        <end position="603"/>
    </location>
</feature>
<dbReference type="PANTHER" id="PTHR47659">
    <property type="entry name" value="ZN(II)2CYS6 TRANSCRIPTION FACTOR (EUROFUNG)-RELATED"/>
    <property type="match status" value="1"/>
</dbReference>
<feature type="compositionally biased region" description="Polar residues" evidence="10">
    <location>
        <begin position="440"/>
        <end position="454"/>
    </location>
</feature>
<dbReference type="InterPro" id="IPR036864">
    <property type="entry name" value="Zn2-C6_fun-type_DNA-bd_sf"/>
</dbReference>
<evidence type="ECO:0000313" key="13">
    <source>
        <dbReference type="Proteomes" id="UP001172684"/>
    </source>
</evidence>
<feature type="region of interest" description="Disordered" evidence="10">
    <location>
        <begin position="183"/>
        <end position="233"/>
    </location>
</feature>
<evidence type="ECO:0000256" key="2">
    <source>
        <dbReference type="ARBA" id="ARBA00010855"/>
    </source>
</evidence>
<reference evidence="12" key="1">
    <citation type="submission" date="2022-10" db="EMBL/GenBank/DDBJ databases">
        <title>Culturing micro-colonial fungi from biological soil crusts in the Mojave desert and describing Neophaeococcomyces mojavensis, and introducing the new genera and species Taxawa tesnikishii.</title>
        <authorList>
            <person name="Kurbessoian T."/>
            <person name="Stajich J.E."/>
        </authorList>
    </citation>
    <scope>NUCLEOTIDE SEQUENCE</scope>
    <source>
        <strain evidence="12">TK_1</strain>
    </source>
</reference>
<keyword evidence="5" id="KW-0862">Zinc</keyword>
<dbReference type="Pfam" id="PF24990">
    <property type="entry name" value="PAS_13"/>
    <property type="match status" value="1"/>
</dbReference>
<dbReference type="InterPro" id="IPR056751">
    <property type="entry name" value="PAS_13"/>
</dbReference>
<comment type="subcellular location">
    <subcellularLocation>
        <location evidence="1">Nucleus</location>
    </subcellularLocation>
</comment>
<keyword evidence="9" id="KW-0539">Nucleus</keyword>
<comment type="caution">
    <text evidence="12">The sequence shown here is derived from an EMBL/GenBank/DDBJ whole genome shotgun (WGS) entry which is preliminary data.</text>
</comment>
<keyword evidence="13" id="KW-1185">Reference proteome</keyword>
<feature type="compositionally biased region" description="Low complexity" evidence="10">
    <location>
        <begin position="404"/>
        <end position="439"/>
    </location>
</feature>
<dbReference type="Proteomes" id="UP001172684">
    <property type="component" value="Unassembled WGS sequence"/>
</dbReference>
<dbReference type="InterPro" id="IPR050335">
    <property type="entry name" value="ERT1_acuK_gluconeogen_tf"/>
</dbReference>
<keyword evidence="8" id="KW-0804">Transcription</keyword>
<feature type="compositionally biased region" description="Polar residues" evidence="10">
    <location>
        <begin position="183"/>
        <end position="227"/>
    </location>
</feature>
<evidence type="ECO:0000256" key="1">
    <source>
        <dbReference type="ARBA" id="ARBA00004123"/>
    </source>
</evidence>
<feature type="region of interest" description="Disordered" evidence="10">
    <location>
        <begin position="584"/>
        <end position="607"/>
    </location>
</feature>
<dbReference type="InterPro" id="IPR001138">
    <property type="entry name" value="Zn2Cys6_DnaBD"/>
</dbReference>
<evidence type="ECO:0000256" key="3">
    <source>
        <dbReference type="ARBA" id="ARBA00022432"/>
    </source>
</evidence>